<feature type="region of interest" description="Disordered" evidence="1">
    <location>
        <begin position="96"/>
        <end position="125"/>
    </location>
</feature>
<name>A0A804QES1_MAIZE</name>
<dbReference type="Gramene" id="Zm00001eb323210_T001">
    <property type="protein sequence ID" value="Zm00001eb323210_P001"/>
    <property type="gene ID" value="Zm00001eb323210"/>
</dbReference>
<dbReference type="AlphaFoldDB" id="A0A804QES1"/>
<proteinExistence type="predicted"/>
<sequence length="137" mass="14611">MVASTLPGHRLAACENPSARQSAHWPPRKSPRHSAVPYAAPGPAPAPNLPAAKPDAADAFDGSSDTSFWRLPANVLLGWYVRRTLELVGLQKKEKMFPTGTAPPPSPAVVGAGEDATARRRRGKRTSMVLVAKLAKR</sequence>
<reference evidence="2" key="2">
    <citation type="submission" date="2019-07" db="EMBL/GenBank/DDBJ databases">
        <authorList>
            <person name="Seetharam A."/>
            <person name="Woodhouse M."/>
            <person name="Cannon E."/>
        </authorList>
    </citation>
    <scope>NUCLEOTIDE SEQUENCE [LARGE SCALE GENOMIC DNA]</scope>
    <source>
        <strain evidence="2">cv. B73</strain>
    </source>
</reference>
<keyword evidence="3" id="KW-1185">Reference proteome</keyword>
<evidence type="ECO:0000313" key="2">
    <source>
        <dbReference type="EnsemblPlants" id="Zm00001eb323210_P001"/>
    </source>
</evidence>
<feature type="compositionally biased region" description="Low complexity" evidence="1">
    <location>
        <begin position="49"/>
        <end position="58"/>
    </location>
</feature>
<evidence type="ECO:0000313" key="3">
    <source>
        <dbReference type="Proteomes" id="UP000007305"/>
    </source>
</evidence>
<organism evidence="2 3">
    <name type="scientific">Zea mays</name>
    <name type="common">Maize</name>
    <dbReference type="NCBI Taxonomy" id="4577"/>
    <lineage>
        <taxon>Eukaryota</taxon>
        <taxon>Viridiplantae</taxon>
        <taxon>Streptophyta</taxon>
        <taxon>Embryophyta</taxon>
        <taxon>Tracheophyta</taxon>
        <taxon>Spermatophyta</taxon>
        <taxon>Magnoliopsida</taxon>
        <taxon>Liliopsida</taxon>
        <taxon>Poales</taxon>
        <taxon>Poaceae</taxon>
        <taxon>PACMAD clade</taxon>
        <taxon>Panicoideae</taxon>
        <taxon>Andropogonodae</taxon>
        <taxon>Andropogoneae</taxon>
        <taxon>Tripsacinae</taxon>
        <taxon>Zea</taxon>
    </lineage>
</organism>
<dbReference type="InParanoid" id="A0A804QES1"/>
<feature type="region of interest" description="Disordered" evidence="1">
    <location>
        <begin position="1"/>
        <end position="58"/>
    </location>
</feature>
<evidence type="ECO:0000256" key="1">
    <source>
        <dbReference type="SAM" id="MobiDB-lite"/>
    </source>
</evidence>
<dbReference type="Proteomes" id="UP000007305">
    <property type="component" value="Chromosome 7"/>
</dbReference>
<reference evidence="3" key="1">
    <citation type="submission" date="2015-12" db="EMBL/GenBank/DDBJ databases">
        <title>Update maize B73 reference genome by single molecule sequencing technologies.</title>
        <authorList>
            <consortium name="Maize Genome Sequencing Project"/>
            <person name="Ware D."/>
        </authorList>
    </citation>
    <scope>NUCLEOTIDE SEQUENCE [LARGE SCALE GENOMIC DNA]</scope>
    <source>
        <strain evidence="3">cv. B73</strain>
    </source>
</reference>
<reference evidence="2" key="3">
    <citation type="submission" date="2021-05" db="UniProtKB">
        <authorList>
            <consortium name="EnsemblPlants"/>
        </authorList>
    </citation>
    <scope>IDENTIFICATION</scope>
    <source>
        <strain evidence="2">cv. B73</strain>
    </source>
</reference>
<protein>
    <submittedName>
        <fullName evidence="2">Uncharacterized protein</fullName>
    </submittedName>
</protein>
<accession>A0A804QES1</accession>
<dbReference type="EnsemblPlants" id="Zm00001eb323210_T001">
    <property type="protein sequence ID" value="Zm00001eb323210_P001"/>
    <property type="gene ID" value="Zm00001eb323210"/>
</dbReference>